<gene>
    <name evidence="2" type="ORF">A11A3_00005</name>
</gene>
<feature type="signal peptide" evidence="1">
    <location>
        <begin position="1"/>
        <end position="23"/>
    </location>
</feature>
<dbReference type="Pfam" id="PF12094">
    <property type="entry name" value="DUF3570"/>
    <property type="match status" value="1"/>
</dbReference>
<accession>L0WGI1</accession>
<evidence type="ECO:0000313" key="3">
    <source>
        <dbReference type="Proteomes" id="UP000010164"/>
    </source>
</evidence>
<dbReference type="PATRIC" id="fig|1177179.3.peg.1"/>
<evidence type="ECO:0000313" key="2">
    <source>
        <dbReference type="EMBL" id="EKF75829.1"/>
    </source>
</evidence>
<comment type="caution">
    <text evidence="2">The sequence shown here is derived from an EMBL/GenBank/DDBJ whole genome shotgun (WGS) entry which is preliminary data.</text>
</comment>
<keyword evidence="3" id="KW-1185">Reference proteome</keyword>
<feature type="chain" id="PRO_5003947985" description="DUF3570 domain-containing protein" evidence="1">
    <location>
        <begin position="24"/>
        <end position="377"/>
    </location>
</feature>
<organism evidence="2 3">
    <name type="scientific">Alcanivorax hongdengensis A-11-3</name>
    <dbReference type="NCBI Taxonomy" id="1177179"/>
    <lineage>
        <taxon>Bacteria</taxon>
        <taxon>Pseudomonadati</taxon>
        <taxon>Pseudomonadota</taxon>
        <taxon>Gammaproteobacteria</taxon>
        <taxon>Oceanospirillales</taxon>
        <taxon>Alcanivoracaceae</taxon>
        <taxon>Alcanivorax</taxon>
    </lineage>
</organism>
<reference evidence="2 3" key="1">
    <citation type="journal article" date="2012" name="J. Bacteriol.">
        <title>Genome Sequence of the Alkane-Degrading Bacterium Alcanivorax hongdengensis Type Strain A-11-3.</title>
        <authorList>
            <person name="Lai Q."/>
            <person name="Shao Z."/>
        </authorList>
    </citation>
    <scope>NUCLEOTIDE SEQUENCE [LARGE SCALE GENOMIC DNA]</scope>
    <source>
        <strain evidence="2 3">A-11-3</strain>
    </source>
</reference>
<evidence type="ECO:0008006" key="4">
    <source>
        <dbReference type="Google" id="ProtNLM"/>
    </source>
</evidence>
<name>L0WGI1_9GAMM</name>
<proteinExistence type="predicted"/>
<dbReference type="EMBL" id="AMRJ01000001">
    <property type="protein sequence ID" value="EKF75829.1"/>
    <property type="molecule type" value="Genomic_DNA"/>
</dbReference>
<dbReference type="InterPro" id="IPR021953">
    <property type="entry name" value="DUF3570"/>
</dbReference>
<dbReference type="AlphaFoldDB" id="L0WGI1"/>
<dbReference type="eggNOG" id="COG2831">
    <property type="taxonomic scope" value="Bacteria"/>
</dbReference>
<dbReference type="OrthoDB" id="5450709at2"/>
<keyword evidence="1" id="KW-0732">Signal</keyword>
<protein>
    <recommendedName>
        <fullName evidence="4">DUF3570 domain-containing protein</fullName>
    </recommendedName>
</protein>
<evidence type="ECO:0000256" key="1">
    <source>
        <dbReference type="SAM" id="SignalP"/>
    </source>
</evidence>
<dbReference type="RefSeq" id="WP_008927193.1">
    <property type="nucleotide sequence ID" value="NZ_AMRJ01000001.1"/>
</dbReference>
<sequence>MQLMAWRAVIVVGALWLAGAASAAVLPEDRLDVMRHDYDGGGMEIKGPSVLVRKSFADKVSVHANYYVDQVSSASIDVITSASPYSEERREKSLGFDYLYGKSIYSITYGNSQENDYEANTLNVDVSQDFFGDLTTFSLGYSRGWDQVRRTGDPTFNEDTDRQSFRLGVTQVLTRDLLLSVAHELITDEGYLNNPYRSVRYLTSSSSYSYQAERYPRTRTSEATTLRLSYFLPWRAGLHGEYRFFNDSWGVEANSWQLKLVQPIGQRWTVETRYRAYQQGQADFYADLFPYKDAQNFLARDKELSDFDSTVMGVGLGFQFGRHRWTHVERAGLHLWVDRFSFDYNNFRDLRVQTTPGTEPLYGFDATVTRLLFTVWY</sequence>
<dbReference type="STRING" id="1177179.A11A3_00005"/>
<dbReference type="Proteomes" id="UP000010164">
    <property type="component" value="Unassembled WGS sequence"/>
</dbReference>